<feature type="region of interest" description="Disordered" evidence="1">
    <location>
        <begin position="142"/>
        <end position="165"/>
    </location>
</feature>
<protein>
    <recommendedName>
        <fullName evidence="2">SCP domain-containing protein</fullName>
    </recommendedName>
</protein>
<sequence>MKNKQKNRSQRAASLPASCGCVCKRRARGAGYKPLGRALPKPQHVPRGEELRCSFCVTLPRAARLGWVKSLAHVPRAGSLCSAPRSGLVARSSSLTWALLRAPAGRAAMPRLRLHLCFTGVLCWLAHEAGSFALPNATELLSPPSSAGPGPAPGTGVPRGRRRRSLAPREVSAILDYHNQVRAQVSPPAANMEYMVWDEQLARAAEAWAVQCVWEHGPPQLMKYVGQNLSIHSGRWCGRPPTGWAAPSTPAATCGFGAARGAAPSSSSATTPSRATGSGRRPTRWGGRAQPARPPTAGSAPTTCASRDSNPTKWAGCRAAAALHAPPAPPPPGDGGKRGLFITPRCFWPSDPPPCAALGVRQDIKPISALVLPPFLDTLWGHRLFQLLRAGGRWGQLVVAWGTWGERGWLSRPCCVGLGALPATPGLGRGRAVTSQTVPLG</sequence>
<feature type="compositionally biased region" description="Low complexity" evidence="1">
    <location>
        <begin position="257"/>
        <end position="279"/>
    </location>
</feature>
<keyword evidence="4" id="KW-1185">Reference proteome</keyword>
<accession>A0A8B9V012</accession>
<evidence type="ECO:0000256" key="1">
    <source>
        <dbReference type="SAM" id="MobiDB-lite"/>
    </source>
</evidence>
<proteinExistence type="predicted"/>
<dbReference type="Proteomes" id="UP000694549">
    <property type="component" value="Unplaced"/>
</dbReference>
<dbReference type="InterPro" id="IPR014044">
    <property type="entry name" value="CAP_dom"/>
</dbReference>
<feature type="domain" description="SCP" evidence="2">
    <location>
        <begin position="169"/>
        <end position="287"/>
    </location>
</feature>
<reference evidence="3" key="1">
    <citation type="submission" date="2025-08" db="UniProtKB">
        <authorList>
            <consortium name="Ensembl"/>
        </authorList>
    </citation>
    <scope>IDENTIFICATION</scope>
</reference>
<dbReference type="AlphaFoldDB" id="A0A8B9V012"/>
<evidence type="ECO:0000313" key="3">
    <source>
        <dbReference type="Ensembl" id="ENSAZOP00000015333.1"/>
    </source>
</evidence>
<name>A0A8B9V012_9AVES</name>
<dbReference type="Ensembl" id="ENSAZOT00000016486.1">
    <property type="protein sequence ID" value="ENSAZOP00000015333.1"/>
    <property type="gene ID" value="ENSAZOG00000009920.1"/>
</dbReference>
<feature type="compositionally biased region" description="Polar residues" evidence="1">
    <location>
        <begin position="299"/>
        <end position="311"/>
    </location>
</feature>
<dbReference type="Pfam" id="PF00188">
    <property type="entry name" value="CAP"/>
    <property type="match status" value="1"/>
</dbReference>
<dbReference type="InterPro" id="IPR035940">
    <property type="entry name" value="CAP_sf"/>
</dbReference>
<reference evidence="3" key="2">
    <citation type="submission" date="2025-09" db="UniProtKB">
        <authorList>
            <consortium name="Ensembl"/>
        </authorList>
    </citation>
    <scope>IDENTIFICATION</scope>
</reference>
<evidence type="ECO:0000313" key="4">
    <source>
        <dbReference type="Proteomes" id="UP000694549"/>
    </source>
</evidence>
<dbReference type="SUPFAM" id="SSF55797">
    <property type="entry name" value="PR-1-like"/>
    <property type="match status" value="1"/>
</dbReference>
<dbReference type="SMART" id="SM00198">
    <property type="entry name" value="SCP"/>
    <property type="match status" value="1"/>
</dbReference>
<feature type="region of interest" description="Disordered" evidence="1">
    <location>
        <begin position="257"/>
        <end position="311"/>
    </location>
</feature>
<feature type="compositionally biased region" description="Low complexity" evidence="1">
    <location>
        <begin position="142"/>
        <end position="158"/>
    </location>
</feature>
<evidence type="ECO:0000259" key="2">
    <source>
        <dbReference type="SMART" id="SM00198"/>
    </source>
</evidence>
<organism evidence="3 4">
    <name type="scientific">Anas zonorhyncha</name>
    <name type="common">Eastern spot-billed duck</name>
    <dbReference type="NCBI Taxonomy" id="75864"/>
    <lineage>
        <taxon>Eukaryota</taxon>
        <taxon>Metazoa</taxon>
        <taxon>Chordata</taxon>
        <taxon>Craniata</taxon>
        <taxon>Vertebrata</taxon>
        <taxon>Euteleostomi</taxon>
        <taxon>Archelosauria</taxon>
        <taxon>Archosauria</taxon>
        <taxon>Dinosauria</taxon>
        <taxon>Saurischia</taxon>
        <taxon>Theropoda</taxon>
        <taxon>Coelurosauria</taxon>
        <taxon>Aves</taxon>
        <taxon>Neognathae</taxon>
        <taxon>Galloanserae</taxon>
        <taxon>Anseriformes</taxon>
        <taxon>Anatidae</taxon>
        <taxon>Anatinae</taxon>
        <taxon>Anas</taxon>
    </lineage>
</organism>
<dbReference type="Gene3D" id="3.40.33.10">
    <property type="entry name" value="CAP"/>
    <property type="match status" value="1"/>
</dbReference>